<dbReference type="PANTHER" id="PTHR21446:SF12">
    <property type="entry name" value="POTASSIUM CHANNEL TETRAMERIZATION DOMAIN CONTAINING 1"/>
    <property type="match status" value="1"/>
</dbReference>
<reference evidence="2" key="1">
    <citation type="submission" date="2020-04" db="EMBL/GenBank/DDBJ databases">
        <authorList>
            <person name="Alioto T."/>
            <person name="Alioto T."/>
            <person name="Gomez Garrido J."/>
        </authorList>
    </citation>
    <scope>NUCLEOTIDE SEQUENCE</scope>
    <source>
        <strain evidence="2">A484AB</strain>
    </source>
</reference>
<name>A0A7D9I762_PARCT</name>
<dbReference type="InterPro" id="IPR013762">
    <property type="entry name" value="Integrase-like_cat_sf"/>
</dbReference>
<gene>
    <name evidence="2" type="ORF">PACLA_8A077740</name>
</gene>
<dbReference type="InterPro" id="IPR011010">
    <property type="entry name" value="DNA_brk_join_enz"/>
</dbReference>
<keyword evidence="3" id="KW-1185">Reference proteome</keyword>
<dbReference type="EMBL" id="CACRXK020003576">
    <property type="protein sequence ID" value="CAB3999388.1"/>
    <property type="molecule type" value="Genomic_DNA"/>
</dbReference>
<proteinExistence type="predicted"/>
<dbReference type="AlphaFoldDB" id="A0A7D9I762"/>
<dbReference type="GO" id="GO:0015074">
    <property type="term" value="P:DNA integration"/>
    <property type="evidence" value="ECO:0007669"/>
    <property type="project" value="InterPro"/>
</dbReference>
<comment type="caution">
    <text evidence="2">The sequence shown here is derived from an EMBL/GenBank/DDBJ whole genome shotgun (WGS) entry which is preliminary data.</text>
</comment>
<organism evidence="2 3">
    <name type="scientific">Paramuricea clavata</name>
    <name type="common">Red gorgonian</name>
    <name type="synonym">Violescent sea-whip</name>
    <dbReference type="NCBI Taxonomy" id="317549"/>
    <lineage>
        <taxon>Eukaryota</taxon>
        <taxon>Metazoa</taxon>
        <taxon>Cnidaria</taxon>
        <taxon>Anthozoa</taxon>
        <taxon>Octocorallia</taxon>
        <taxon>Malacalcyonacea</taxon>
        <taxon>Plexauridae</taxon>
        <taxon>Paramuricea</taxon>
    </lineage>
</organism>
<dbReference type="PANTHER" id="PTHR21446">
    <property type="entry name" value="DUF3504 DOMAIN-CONTAINING PROTEIN"/>
    <property type="match status" value="1"/>
</dbReference>
<dbReference type="OrthoDB" id="5975103at2759"/>
<accession>A0A7D9I762</accession>
<sequence length="348" mass="39486">MAKTTKTALIGLRFRLQSHFLLKKNVDIMGDQELAKSNQVYEAAIVELKRQGFGNVEHHNAISREDLQIIQLSYNPAVPDPKSLQRFVWFNIMFHLIRRGRENLRLLTKQSFAIKTDATGRKFVYQAADELDKNHRGHENADDSPGEGRMYEQDGSLCPVKAFELYLAKLNPKLSCLWQKPKAKEHFKETNEVWYCNVPVGKNTLGTLMSRISKELELSQTYTNHCIRTTAVSLFDECNFEDRHIMRVSGHKSESSIRSYSRRLSEVKQKQISHSLSSACFNSTNASSSSEIVLVNEAEEIVCTGSETTNCPQSPVLTQNFASHSQETVNFHSAAFAGANVTIKFYKK</sequence>
<evidence type="ECO:0000313" key="3">
    <source>
        <dbReference type="Proteomes" id="UP001152795"/>
    </source>
</evidence>
<evidence type="ECO:0000313" key="2">
    <source>
        <dbReference type="EMBL" id="CAB3999388.1"/>
    </source>
</evidence>
<keyword evidence="1" id="KW-0233">DNA recombination</keyword>
<dbReference type="Proteomes" id="UP001152795">
    <property type="component" value="Unassembled WGS sequence"/>
</dbReference>
<dbReference type="GO" id="GO:0006310">
    <property type="term" value="P:DNA recombination"/>
    <property type="evidence" value="ECO:0007669"/>
    <property type="project" value="UniProtKB-KW"/>
</dbReference>
<protein>
    <submittedName>
        <fullName evidence="2">Uncharacterized protein LOC110048984</fullName>
    </submittedName>
</protein>
<evidence type="ECO:0000256" key="1">
    <source>
        <dbReference type="ARBA" id="ARBA00023172"/>
    </source>
</evidence>
<dbReference type="SUPFAM" id="SSF56349">
    <property type="entry name" value="DNA breaking-rejoining enzymes"/>
    <property type="match status" value="1"/>
</dbReference>
<dbReference type="Gene3D" id="1.10.443.10">
    <property type="entry name" value="Intergrase catalytic core"/>
    <property type="match status" value="1"/>
</dbReference>
<dbReference type="InterPro" id="IPR052787">
    <property type="entry name" value="MAVS"/>
</dbReference>
<dbReference type="GO" id="GO:0003677">
    <property type="term" value="F:DNA binding"/>
    <property type="evidence" value="ECO:0007669"/>
    <property type="project" value="InterPro"/>
</dbReference>